<dbReference type="SUPFAM" id="SSF52540">
    <property type="entry name" value="P-loop containing nucleoside triphosphate hydrolases"/>
    <property type="match status" value="1"/>
</dbReference>
<dbReference type="Gene3D" id="2.40.30.270">
    <property type="match status" value="1"/>
</dbReference>
<proteinExistence type="predicted"/>
<dbReference type="GO" id="GO:0004386">
    <property type="term" value="F:helicase activity"/>
    <property type="evidence" value="ECO:0007669"/>
    <property type="project" value="UniProtKB-KW"/>
</dbReference>
<evidence type="ECO:0000313" key="3">
    <source>
        <dbReference type="Proteomes" id="UP000485058"/>
    </source>
</evidence>
<dbReference type="InterPro" id="IPR041677">
    <property type="entry name" value="DNA2/NAM7_AAA_11"/>
</dbReference>
<evidence type="ECO:0000259" key="1">
    <source>
        <dbReference type="Pfam" id="PF13086"/>
    </source>
</evidence>
<protein>
    <submittedName>
        <fullName evidence="2">Putative helicase MAGATAMA 3</fullName>
    </submittedName>
</protein>
<name>A0A6A0A1N1_HAELA</name>
<reference evidence="2 3" key="1">
    <citation type="submission" date="2020-02" db="EMBL/GenBank/DDBJ databases">
        <title>Draft genome sequence of Haematococcus lacustris strain NIES-144.</title>
        <authorList>
            <person name="Morimoto D."/>
            <person name="Nakagawa S."/>
            <person name="Yoshida T."/>
            <person name="Sawayama S."/>
        </authorList>
    </citation>
    <scope>NUCLEOTIDE SEQUENCE [LARGE SCALE GENOMIC DNA]</scope>
    <source>
        <strain evidence="2 3">NIES-144</strain>
    </source>
</reference>
<organism evidence="2 3">
    <name type="scientific">Haematococcus lacustris</name>
    <name type="common">Green alga</name>
    <name type="synonym">Haematococcus pluvialis</name>
    <dbReference type="NCBI Taxonomy" id="44745"/>
    <lineage>
        <taxon>Eukaryota</taxon>
        <taxon>Viridiplantae</taxon>
        <taxon>Chlorophyta</taxon>
        <taxon>core chlorophytes</taxon>
        <taxon>Chlorophyceae</taxon>
        <taxon>CS clade</taxon>
        <taxon>Chlamydomonadales</taxon>
        <taxon>Haematococcaceae</taxon>
        <taxon>Haematococcus</taxon>
    </lineage>
</organism>
<dbReference type="AlphaFoldDB" id="A0A6A0A1N1"/>
<dbReference type="InterPro" id="IPR027417">
    <property type="entry name" value="P-loop_NTPase"/>
</dbReference>
<keyword evidence="2" id="KW-0067">ATP-binding</keyword>
<gene>
    <name evidence="2" type="ORF">HaLaN_20515</name>
</gene>
<dbReference type="Proteomes" id="UP000485058">
    <property type="component" value="Unassembled WGS sequence"/>
</dbReference>
<dbReference type="Gene3D" id="3.40.50.300">
    <property type="entry name" value="P-loop containing nucleotide triphosphate hydrolases"/>
    <property type="match status" value="1"/>
</dbReference>
<feature type="domain" description="DNA2/NAM7 helicase helicase" evidence="1">
    <location>
        <begin position="278"/>
        <end position="316"/>
    </location>
</feature>
<keyword evidence="2" id="KW-0347">Helicase</keyword>
<evidence type="ECO:0000313" key="2">
    <source>
        <dbReference type="EMBL" id="GFH22972.1"/>
    </source>
</evidence>
<dbReference type="EMBL" id="BLLF01002165">
    <property type="protein sequence ID" value="GFH22972.1"/>
    <property type="molecule type" value="Genomic_DNA"/>
</dbReference>
<accession>A0A6A0A1N1</accession>
<comment type="caution">
    <text evidence="2">The sequence shown here is derived from an EMBL/GenBank/DDBJ whole genome shotgun (WGS) entry which is preliminary data.</text>
</comment>
<keyword evidence="3" id="KW-1185">Reference proteome</keyword>
<dbReference type="Pfam" id="PF13086">
    <property type="entry name" value="AAA_11"/>
    <property type="match status" value="1"/>
</dbReference>
<sequence>MDIKREVQRRGEAHLDRVKELATDIKATQGRIMLALEAELGEESKELRRELDAGREALERTGNHLCNLKLEVLRDMDEQEAMKEVVLSRADLVEDLGREPAPAAQGLVGPTELLPTAAIWTSSTQPSTTTPPVAPPNCASQWPDSAYHKSLSNIKLPDVFPAMIDYVADDHIRITTRSTDAWKAVEGREGQHCWAMCESKFNTGYQRMTTAATALDQFLNRTPDGRVSDDELRIRQILVGNQGGQLGGQERAAASCVSWMTPEAQAALRAALDRDTVLNDAQRNNLKQAAARSLTLMQGPPGTGKSATLISMVKALCRVFHRPTPHGGWL</sequence>
<keyword evidence="2" id="KW-0378">Hydrolase</keyword>
<feature type="non-terminal residue" evidence="2">
    <location>
        <position position="1"/>
    </location>
</feature>
<keyword evidence="2" id="KW-0547">Nucleotide-binding</keyword>